<dbReference type="GO" id="GO:0005664">
    <property type="term" value="C:nuclear origin of replication recognition complex"/>
    <property type="evidence" value="ECO:0007669"/>
    <property type="project" value="TreeGrafter"/>
</dbReference>
<comment type="subcellular location">
    <subcellularLocation>
        <location evidence="1">Chromosome</location>
    </subcellularLocation>
</comment>
<dbReference type="InterPro" id="IPR052489">
    <property type="entry name" value="LRWD1"/>
</dbReference>
<dbReference type="GO" id="GO:0071169">
    <property type="term" value="P:establishment of protein localization to chromatin"/>
    <property type="evidence" value="ECO:0007669"/>
    <property type="project" value="TreeGrafter"/>
</dbReference>
<dbReference type="InterPro" id="IPR036322">
    <property type="entry name" value="WD40_repeat_dom_sf"/>
</dbReference>
<accession>A0A482WZW8</accession>
<dbReference type="Gene3D" id="2.130.10.10">
    <property type="entry name" value="YVTN repeat-like/Quinoprotein amine dehydrogenase"/>
    <property type="match status" value="1"/>
</dbReference>
<evidence type="ECO:0000256" key="3">
    <source>
        <dbReference type="ARBA" id="ARBA00022614"/>
    </source>
</evidence>
<evidence type="ECO:0000259" key="4">
    <source>
        <dbReference type="Pfam" id="PF23215"/>
    </source>
</evidence>
<dbReference type="OrthoDB" id="7318948at2759"/>
<name>A0A482WZW8_LAOST</name>
<dbReference type="STRING" id="195883.A0A482WZW8"/>
<evidence type="ECO:0000313" key="6">
    <source>
        <dbReference type="Proteomes" id="UP000291343"/>
    </source>
</evidence>
<feature type="domain" description="Leucine-rich repeat and WD repeat-containing protein 1 WD" evidence="4">
    <location>
        <begin position="2"/>
        <end position="358"/>
    </location>
</feature>
<dbReference type="PANTHER" id="PTHR24370">
    <property type="entry name" value="OPTICIN"/>
    <property type="match status" value="1"/>
</dbReference>
<evidence type="ECO:0000256" key="2">
    <source>
        <dbReference type="ARBA" id="ARBA00022454"/>
    </source>
</evidence>
<reference evidence="5 6" key="1">
    <citation type="journal article" date="2017" name="Gigascience">
        <title>Genome sequence of the small brown planthopper, Laodelphax striatellus.</title>
        <authorList>
            <person name="Zhu J."/>
            <person name="Jiang F."/>
            <person name="Wang X."/>
            <person name="Yang P."/>
            <person name="Bao Y."/>
            <person name="Zhao W."/>
            <person name="Wang W."/>
            <person name="Lu H."/>
            <person name="Wang Q."/>
            <person name="Cui N."/>
            <person name="Li J."/>
            <person name="Chen X."/>
            <person name="Luo L."/>
            <person name="Yu J."/>
            <person name="Kang L."/>
            <person name="Cui F."/>
        </authorList>
    </citation>
    <scope>NUCLEOTIDE SEQUENCE [LARGE SCALE GENOMIC DNA]</scope>
    <source>
        <strain evidence="5">Lst14</strain>
    </source>
</reference>
<comment type="caution">
    <text evidence="5">The sequence shown here is derived from an EMBL/GenBank/DDBJ whole genome shotgun (WGS) entry which is preliminary data.</text>
</comment>
<dbReference type="EMBL" id="QKKF02020774">
    <property type="protein sequence ID" value="RZF39074.1"/>
    <property type="molecule type" value="Genomic_DNA"/>
</dbReference>
<dbReference type="SUPFAM" id="SSF50978">
    <property type="entry name" value="WD40 repeat-like"/>
    <property type="match status" value="1"/>
</dbReference>
<protein>
    <recommendedName>
        <fullName evidence="4">Leucine-rich repeat and WD repeat-containing protein 1 WD domain-containing protein</fullName>
    </recommendedName>
</protein>
<dbReference type="InParanoid" id="A0A482WZW8"/>
<dbReference type="InterPro" id="IPR001680">
    <property type="entry name" value="WD40_rpt"/>
</dbReference>
<dbReference type="PANTHER" id="PTHR24370:SF10">
    <property type="entry name" value="LEUCINE-RICH REPEAT AND WD REPEAT-CONTAINING PROTEIN 1"/>
    <property type="match status" value="1"/>
</dbReference>
<keyword evidence="2" id="KW-0158">Chromosome</keyword>
<dbReference type="AlphaFoldDB" id="A0A482WZW8"/>
<gene>
    <name evidence="5" type="ORF">LSTR_LSTR006611</name>
</gene>
<keyword evidence="3" id="KW-0433">Leucine-rich repeat</keyword>
<organism evidence="5 6">
    <name type="scientific">Laodelphax striatellus</name>
    <name type="common">Small brown planthopper</name>
    <name type="synonym">Delphax striatella</name>
    <dbReference type="NCBI Taxonomy" id="195883"/>
    <lineage>
        <taxon>Eukaryota</taxon>
        <taxon>Metazoa</taxon>
        <taxon>Ecdysozoa</taxon>
        <taxon>Arthropoda</taxon>
        <taxon>Hexapoda</taxon>
        <taxon>Insecta</taxon>
        <taxon>Pterygota</taxon>
        <taxon>Neoptera</taxon>
        <taxon>Paraneoptera</taxon>
        <taxon>Hemiptera</taxon>
        <taxon>Auchenorrhyncha</taxon>
        <taxon>Fulgoroidea</taxon>
        <taxon>Delphacidae</taxon>
        <taxon>Criomorphinae</taxon>
        <taxon>Laodelphax</taxon>
    </lineage>
</organism>
<dbReference type="GO" id="GO:0006325">
    <property type="term" value="P:chromatin organization"/>
    <property type="evidence" value="ECO:0007669"/>
    <property type="project" value="TreeGrafter"/>
</dbReference>
<evidence type="ECO:0000256" key="1">
    <source>
        <dbReference type="ARBA" id="ARBA00004286"/>
    </source>
</evidence>
<dbReference type="GO" id="GO:0003682">
    <property type="term" value="F:chromatin binding"/>
    <property type="evidence" value="ECO:0007669"/>
    <property type="project" value="TreeGrafter"/>
</dbReference>
<dbReference type="Proteomes" id="UP000291343">
    <property type="component" value="Unassembled WGS sequence"/>
</dbReference>
<sequence>MCQFEPDPENSDKTTNIVATCGGNSVCFIDVTTGKVVSKYIPKDVKEMLYSLCWATWPVPGGCRKEVARVNVLATAGVRNTIHLILPHQSTCFLTHQLTAKRSLRPIQALIFLPHDPYTMMVGDNNGVIRVYKIAVTGSPPFEDSCSMEVLYELSTESEIFSFAFCTTTRILLAGCNDGLMGFEISDDNHNPKLLKFTMPIKADVETALVDSVEMIGDGWVASKCALHPAIYIWHLPTALGCNCTVAPSHLLHWSDTDNYFMYLGLQKHCGLLCCGDDMGALWLYNIKNLDTSHKALKPTAVEPSAIFPWPILSDSSTEKKRKLNLDVYDIVVDKVTINYDGTCIVAVTNNNLVCIWRRKR</sequence>
<dbReference type="SMR" id="A0A482WZW8"/>
<dbReference type="InterPro" id="IPR056160">
    <property type="entry name" value="WD_LRWD1"/>
</dbReference>
<dbReference type="SMART" id="SM00320">
    <property type="entry name" value="WD40"/>
    <property type="match status" value="3"/>
</dbReference>
<dbReference type="InterPro" id="IPR015943">
    <property type="entry name" value="WD40/YVTN_repeat-like_dom_sf"/>
</dbReference>
<keyword evidence="6" id="KW-1185">Reference proteome</keyword>
<evidence type="ECO:0000313" key="5">
    <source>
        <dbReference type="EMBL" id="RZF39074.1"/>
    </source>
</evidence>
<proteinExistence type="predicted"/>
<dbReference type="Pfam" id="PF23215">
    <property type="entry name" value="WD_LRWD1"/>
    <property type="match status" value="1"/>
</dbReference>